<evidence type="ECO:0000256" key="9">
    <source>
        <dbReference type="RuleBase" id="RU003794"/>
    </source>
</evidence>
<dbReference type="EC" id="3.4.23.43" evidence="9"/>
<dbReference type="PANTHER" id="PTHR30487">
    <property type="entry name" value="TYPE 4 PREPILIN-LIKE PROTEINS LEADER PEPTIDE-PROCESSING ENZYME"/>
    <property type="match status" value="1"/>
</dbReference>
<dbReference type="RefSeq" id="WP_012222910.1">
    <property type="nucleotide sequence ID" value="NC_010125.1"/>
</dbReference>
<sequence>MLHLPVLPLLLSPFIGSFLGVLAARLPRRLPVALARSACPRCGAVLRPRELVPVVSYLVQKGRCRSCGGAISAGHPAMEVAALLVAGLVLLAAGPLRAGTPAPLLVVWSGCLFGWWLLVLAAIDLKSFRLPDTLTVPLIAAGLGLAALGGAAPVLWHALAAAAGYGVFRGISLLYRRARGHDGLGGGDAKLLAAGGAWLGPESLPHVVFLGAVLTLCAVAIARRGDVNRTLMVPFGPGLALAMWGIWLWQASLLRPDWLPA</sequence>
<keyword evidence="9" id="KW-0378">Hydrolase</keyword>
<feature type="domain" description="Prepilin type IV endopeptidase peptidase" evidence="10">
    <location>
        <begin position="111"/>
        <end position="217"/>
    </location>
</feature>
<dbReference type="EC" id="2.1.1.-" evidence="9"/>
<protein>
    <recommendedName>
        <fullName evidence="9">Prepilin leader peptidase/N-methyltransferase</fullName>
        <ecNumber evidence="9">2.1.1.-</ecNumber>
        <ecNumber evidence="9">3.4.23.43</ecNumber>
    </recommendedName>
</protein>
<dbReference type="Pfam" id="PF06750">
    <property type="entry name" value="A24_N_bact"/>
    <property type="match status" value="1"/>
</dbReference>
<comment type="subcellular location">
    <subcellularLocation>
        <location evidence="1">Cell inner membrane</location>
        <topology evidence="1">Multi-pass membrane protein</topology>
    </subcellularLocation>
    <subcellularLocation>
        <location evidence="9">Cell membrane</location>
        <topology evidence="9">Multi-pass membrane protein</topology>
    </subcellularLocation>
</comment>
<evidence type="ECO:0000256" key="2">
    <source>
        <dbReference type="ARBA" id="ARBA00005801"/>
    </source>
</evidence>
<dbReference type="AlphaFoldDB" id="A9H675"/>
<dbReference type="Proteomes" id="UP000001176">
    <property type="component" value="Chromosome"/>
</dbReference>
<dbReference type="InterPro" id="IPR010627">
    <property type="entry name" value="Prepilin_pept_A24_N"/>
</dbReference>
<comment type="function">
    <text evidence="9">Plays an essential role in type IV pili and type II pseudopili formation by proteolytically removing the leader sequence from substrate proteins and subsequently monomethylating the alpha-amino group of the newly exposed N-terminal phenylalanine.</text>
</comment>
<evidence type="ECO:0000259" key="11">
    <source>
        <dbReference type="Pfam" id="PF06750"/>
    </source>
</evidence>
<feature type="domain" description="Prepilin peptidase A24 N-terminal" evidence="11">
    <location>
        <begin position="11"/>
        <end position="90"/>
    </location>
</feature>
<organism evidence="12 13">
    <name type="scientific">Gluconacetobacter diazotrophicus (strain ATCC 49037 / DSM 5601 / CCUG 37298 / CIP 103539 / LMG 7603 / PAl5)</name>
    <dbReference type="NCBI Taxonomy" id="272568"/>
    <lineage>
        <taxon>Bacteria</taxon>
        <taxon>Pseudomonadati</taxon>
        <taxon>Pseudomonadota</taxon>
        <taxon>Alphaproteobacteria</taxon>
        <taxon>Acetobacterales</taxon>
        <taxon>Acetobacteraceae</taxon>
        <taxon>Gluconacetobacter</taxon>
    </lineage>
</organism>
<gene>
    <name evidence="12" type="primary">gspO</name>
    <name evidence="12" type="ordered locus">GDI0480</name>
</gene>
<evidence type="ECO:0000256" key="5">
    <source>
        <dbReference type="ARBA" id="ARBA00022692"/>
    </source>
</evidence>
<dbReference type="KEGG" id="gdi:GDI0480"/>
<dbReference type="GO" id="GO:0032259">
    <property type="term" value="P:methylation"/>
    <property type="evidence" value="ECO:0007669"/>
    <property type="project" value="UniProtKB-KW"/>
</dbReference>
<dbReference type="OrthoDB" id="9789291at2"/>
<evidence type="ECO:0000313" key="13">
    <source>
        <dbReference type="Proteomes" id="UP000001176"/>
    </source>
</evidence>
<keyword evidence="9" id="KW-0645">Protease</keyword>
<accession>A9H675</accession>
<dbReference type="PANTHER" id="PTHR30487:SF0">
    <property type="entry name" value="PREPILIN LEADER PEPTIDASE_N-METHYLTRANSFERASE-RELATED"/>
    <property type="match status" value="1"/>
</dbReference>
<keyword evidence="9 12" id="KW-0808">Transferase</keyword>
<dbReference type="Gene3D" id="1.20.120.1220">
    <property type="match status" value="1"/>
</dbReference>
<dbReference type="eggNOG" id="COG1989">
    <property type="taxonomic scope" value="Bacteria"/>
</dbReference>
<keyword evidence="4" id="KW-0997">Cell inner membrane</keyword>
<dbReference type="KEGG" id="gdj:Gdia_1527"/>
<comment type="catalytic activity">
    <reaction evidence="9">
        <text>Typically cleaves a -Gly-|-Phe- bond to release an N-terminal, basic peptide of 5-8 residues from type IV prepilin, and then N-methylates the new N-terminal amino group, the methyl donor being S-adenosyl-L-methionine.</text>
        <dbReference type="EC" id="3.4.23.43"/>
    </reaction>
</comment>
<name>A9H675_GLUDA</name>
<dbReference type="EMBL" id="AM889285">
    <property type="protein sequence ID" value="CAP54423.1"/>
    <property type="molecule type" value="Genomic_DNA"/>
</dbReference>
<evidence type="ECO:0000256" key="4">
    <source>
        <dbReference type="ARBA" id="ARBA00022519"/>
    </source>
</evidence>
<keyword evidence="13" id="KW-1185">Reference proteome</keyword>
<evidence type="ECO:0000259" key="10">
    <source>
        <dbReference type="Pfam" id="PF01478"/>
    </source>
</evidence>
<dbReference type="GO" id="GO:0004190">
    <property type="term" value="F:aspartic-type endopeptidase activity"/>
    <property type="evidence" value="ECO:0007669"/>
    <property type="project" value="UniProtKB-EC"/>
</dbReference>
<evidence type="ECO:0000256" key="3">
    <source>
        <dbReference type="ARBA" id="ARBA00022475"/>
    </source>
</evidence>
<evidence type="ECO:0000313" key="12">
    <source>
        <dbReference type="EMBL" id="CAP54423.1"/>
    </source>
</evidence>
<dbReference type="InterPro" id="IPR000045">
    <property type="entry name" value="Prepilin_IV_endopep_pep"/>
</dbReference>
<keyword evidence="7" id="KW-0472">Membrane</keyword>
<dbReference type="InterPro" id="IPR050882">
    <property type="entry name" value="Prepilin_peptidase/N-MTase"/>
</dbReference>
<keyword evidence="5 9" id="KW-0812">Transmembrane</keyword>
<keyword evidence="6" id="KW-1133">Transmembrane helix</keyword>
<dbReference type="Pfam" id="PF01478">
    <property type="entry name" value="Peptidase_A24"/>
    <property type="match status" value="1"/>
</dbReference>
<reference evidence="12 13" key="1">
    <citation type="journal article" date="2009" name="BMC Genomics">
        <title>Complete genome sequence of the sugarcane nitrogen-fixing endophyte Gluconacetobacter diazotrophicus Pal5.</title>
        <authorList>
            <person name="Bertalan M."/>
            <person name="Albano R."/>
            <person name="Padua V."/>
            <person name="Rouws L."/>
            <person name="Rojas C."/>
            <person name="Hemerly A."/>
            <person name="Teixeira K."/>
            <person name="Schwab S."/>
            <person name="Araujo J."/>
            <person name="Oliveira A."/>
            <person name="Franca L."/>
            <person name="Magalhaes V."/>
            <person name="Alqueres S."/>
            <person name="Cardoso A."/>
            <person name="Almeida W."/>
            <person name="Loureiro M.M."/>
            <person name="Nogueira E."/>
            <person name="Cidade D."/>
            <person name="Oliveira D."/>
            <person name="Simao T."/>
            <person name="Macedo J."/>
            <person name="Valadao A."/>
            <person name="Dreschsel M."/>
            <person name="Freitas F."/>
            <person name="Vidal M."/>
            <person name="Guedes H."/>
            <person name="Rodrigues E."/>
            <person name="Meneses C."/>
            <person name="Brioso P."/>
            <person name="Pozzer L."/>
            <person name="Figueiredo D."/>
            <person name="Montano H."/>
            <person name="Junior J."/>
            <person name="Filho G."/>
            <person name="Flores V."/>
            <person name="Ferreira B."/>
            <person name="Branco A."/>
            <person name="Gonzalez P."/>
            <person name="Guillobel H."/>
            <person name="Lemos M."/>
            <person name="Seibel L."/>
            <person name="Macedo J."/>
            <person name="Alves-Ferreira M."/>
            <person name="Sachetto-Martins G."/>
            <person name="Coelho A."/>
            <person name="Santos E."/>
            <person name="Amaral G."/>
            <person name="Neves A."/>
            <person name="Pacheco A.B."/>
            <person name="Carvalho D."/>
            <person name="Lery L."/>
            <person name="Bisch P."/>
            <person name="Rossle S.C."/>
            <person name="Urmenyi T."/>
            <person name="Kruger W.V."/>
            <person name="Martins O."/>
            <person name="Baldani J.I."/>
            <person name="Ferreira P.C."/>
        </authorList>
    </citation>
    <scope>NUCLEOTIDE SEQUENCE [LARGE SCALE GENOMIC DNA]</scope>
    <source>
        <strain evidence="13">ATCC 49037 / DSM 5601 / CCUG 37298 / CIP 103539 / LMG 7603 / PAl5</strain>
    </source>
</reference>
<dbReference type="GO" id="GO:0008168">
    <property type="term" value="F:methyltransferase activity"/>
    <property type="evidence" value="ECO:0007669"/>
    <property type="project" value="UniProtKB-KW"/>
</dbReference>
<evidence type="ECO:0000256" key="6">
    <source>
        <dbReference type="ARBA" id="ARBA00022989"/>
    </source>
</evidence>
<keyword evidence="3" id="KW-1003">Cell membrane</keyword>
<proteinExistence type="inferred from homology"/>
<evidence type="ECO:0000256" key="7">
    <source>
        <dbReference type="ARBA" id="ARBA00023136"/>
    </source>
</evidence>
<keyword evidence="9 12" id="KW-0489">Methyltransferase</keyword>
<comment type="similarity">
    <text evidence="2 8">Belongs to the peptidase A24 family.</text>
</comment>
<dbReference type="InterPro" id="IPR014032">
    <property type="entry name" value="Peptidase_A24A_bac"/>
</dbReference>
<keyword evidence="9" id="KW-0511">Multifunctional enzyme</keyword>
<dbReference type="GO" id="GO:0005886">
    <property type="term" value="C:plasma membrane"/>
    <property type="evidence" value="ECO:0007669"/>
    <property type="project" value="UniProtKB-SubCell"/>
</dbReference>
<dbReference type="GO" id="GO:0006465">
    <property type="term" value="P:signal peptide processing"/>
    <property type="evidence" value="ECO:0007669"/>
    <property type="project" value="TreeGrafter"/>
</dbReference>
<dbReference type="HOGENOM" id="CLU_057101_0_0_5"/>
<evidence type="ECO:0000256" key="8">
    <source>
        <dbReference type="RuleBase" id="RU003793"/>
    </source>
</evidence>
<evidence type="ECO:0000256" key="1">
    <source>
        <dbReference type="ARBA" id="ARBA00004429"/>
    </source>
</evidence>
<dbReference type="PRINTS" id="PR00864">
    <property type="entry name" value="PREPILNPTASE"/>
</dbReference>
<dbReference type="STRING" id="272568.GDI0480"/>